<gene>
    <name evidence="2" type="ORF">HBN54_004580</name>
</gene>
<evidence type="ECO:0000259" key="1">
    <source>
        <dbReference type="Pfam" id="PF20243"/>
    </source>
</evidence>
<dbReference type="Pfam" id="PF20243">
    <property type="entry name" value="MbnP"/>
    <property type="match status" value="1"/>
</dbReference>
<keyword evidence="3" id="KW-1185">Reference proteome</keyword>
<sequence length="244" mass="26119">MVLFTQLVFFLLNMWLLPGPAKPPAGRTLRVEPVFGAAPLVLDSAGYQTGEYEQLTITRLRFYLSDIQLTYTDGRTYNEPASYHLIDADPEATATLRVALPSAPAGALRSFRFSVGVDSAANVAGALGGDLDPGRGMYWAWHSGYVNAKIEGHAPTLATPHHEFSYHVGGFAAPYNSRRTVTLVVPAAAATGRLTLRVDVAQWLAALPLATQPAVMVPGPTAMRVADACARMFSLAAAPVHVSR</sequence>
<evidence type="ECO:0000313" key="2">
    <source>
        <dbReference type="EMBL" id="NKI91957.1"/>
    </source>
</evidence>
<protein>
    <recommendedName>
        <fullName evidence="1">Copper-binding protein MbnP-like domain-containing protein</fullName>
    </recommendedName>
</protein>
<dbReference type="RefSeq" id="WP_168675499.1">
    <property type="nucleotide sequence ID" value="NZ_JAAVTK010000027.1"/>
</dbReference>
<organism evidence="2 3">
    <name type="scientific">Hymenobacter artigasi</name>
    <dbReference type="NCBI Taxonomy" id="2719616"/>
    <lineage>
        <taxon>Bacteria</taxon>
        <taxon>Pseudomonadati</taxon>
        <taxon>Bacteroidota</taxon>
        <taxon>Cytophagia</taxon>
        <taxon>Cytophagales</taxon>
        <taxon>Hymenobacteraceae</taxon>
        <taxon>Hymenobacter</taxon>
    </lineage>
</organism>
<evidence type="ECO:0000313" key="3">
    <source>
        <dbReference type="Proteomes" id="UP000717634"/>
    </source>
</evidence>
<feature type="domain" description="Copper-binding protein MbnP-like" evidence="1">
    <location>
        <begin position="28"/>
        <end position="216"/>
    </location>
</feature>
<dbReference type="Proteomes" id="UP000717634">
    <property type="component" value="Unassembled WGS sequence"/>
</dbReference>
<accession>A0ABX1HRK1</accession>
<name>A0ABX1HRK1_9BACT</name>
<reference evidence="2 3" key="1">
    <citation type="submission" date="2020-03" db="EMBL/GenBank/DDBJ databases">
        <title>Genomic Encyclopedia of Type Strains, Phase IV (KMG-V): Genome sequencing to study the core and pangenomes of soil and plant-associated prokaryotes.</title>
        <authorList>
            <person name="Whitman W."/>
        </authorList>
    </citation>
    <scope>NUCLEOTIDE SEQUENCE [LARGE SCALE GENOMIC DNA]</scope>
    <source>
        <strain evidence="2 3">1B</strain>
    </source>
</reference>
<comment type="caution">
    <text evidence="2">The sequence shown here is derived from an EMBL/GenBank/DDBJ whole genome shotgun (WGS) entry which is preliminary data.</text>
</comment>
<dbReference type="EMBL" id="JAAVTK010000027">
    <property type="protein sequence ID" value="NKI91957.1"/>
    <property type="molecule type" value="Genomic_DNA"/>
</dbReference>
<proteinExistence type="predicted"/>
<dbReference type="InterPro" id="IPR046863">
    <property type="entry name" value="MbnP-like_dom"/>
</dbReference>